<feature type="compositionally biased region" description="Polar residues" evidence="7">
    <location>
        <begin position="1"/>
        <end position="20"/>
    </location>
</feature>
<dbReference type="InterPro" id="IPR011611">
    <property type="entry name" value="PfkB_dom"/>
</dbReference>
<dbReference type="InterPro" id="IPR017583">
    <property type="entry name" value="Tagatose/fructose_Pkinase"/>
</dbReference>
<dbReference type="GO" id="GO:0005524">
    <property type="term" value="F:ATP binding"/>
    <property type="evidence" value="ECO:0007669"/>
    <property type="project" value="UniProtKB-KW"/>
</dbReference>
<accession>A0A931ILC3</accession>
<dbReference type="PIRSF" id="PIRSF000535">
    <property type="entry name" value="1PFK/6PFK/LacC"/>
    <property type="match status" value="1"/>
</dbReference>
<name>A0A931ILC3_9NOCA</name>
<dbReference type="PANTHER" id="PTHR46566:SF2">
    <property type="entry name" value="ATP-DEPENDENT 6-PHOSPHOFRUCTOKINASE ISOZYME 2"/>
    <property type="match status" value="1"/>
</dbReference>
<dbReference type="PROSITE" id="PS00583">
    <property type="entry name" value="PFKB_KINASES_1"/>
    <property type="match status" value="1"/>
</dbReference>
<dbReference type="GO" id="GO:0003872">
    <property type="term" value="F:6-phosphofructokinase activity"/>
    <property type="evidence" value="ECO:0007669"/>
    <property type="project" value="TreeGrafter"/>
</dbReference>
<evidence type="ECO:0000256" key="4">
    <source>
        <dbReference type="ARBA" id="ARBA00022777"/>
    </source>
</evidence>
<dbReference type="SUPFAM" id="SSF53613">
    <property type="entry name" value="Ribokinase-like"/>
    <property type="match status" value="1"/>
</dbReference>
<evidence type="ECO:0000256" key="2">
    <source>
        <dbReference type="ARBA" id="ARBA00022679"/>
    </source>
</evidence>
<keyword evidence="5" id="KW-0067">ATP-binding</keyword>
<keyword evidence="10" id="KW-1185">Reference proteome</keyword>
<organism evidence="9 10">
    <name type="scientific">Nocardia bovistercoris</name>
    <dbReference type="NCBI Taxonomy" id="2785916"/>
    <lineage>
        <taxon>Bacteria</taxon>
        <taxon>Bacillati</taxon>
        <taxon>Actinomycetota</taxon>
        <taxon>Actinomycetes</taxon>
        <taxon>Mycobacteriales</taxon>
        <taxon>Nocardiaceae</taxon>
        <taxon>Nocardia</taxon>
    </lineage>
</organism>
<keyword evidence="3" id="KW-0547">Nucleotide-binding</keyword>
<dbReference type="Proteomes" id="UP000655751">
    <property type="component" value="Unassembled WGS sequence"/>
</dbReference>
<feature type="region of interest" description="Disordered" evidence="7">
    <location>
        <begin position="1"/>
        <end position="32"/>
    </location>
</feature>
<evidence type="ECO:0000256" key="1">
    <source>
        <dbReference type="ARBA" id="ARBA00010688"/>
    </source>
</evidence>
<dbReference type="InterPro" id="IPR002173">
    <property type="entry name" value="Carboh/pur_kinase_PfkB_CS"/>
</dbReference>
<evidence type="ECO:0000256" key="3">
    <source>
        <dbReference type="ARBA" id="ARBA00022741"/>
    </source>
</evidence>
<dbReference type="RefSeq" id="WP_196154016.1">
    <property type="nucleotide sequence ID" value="NZ_JADMLG010000028.1"/>
</dbReference>
<dbReference type="Gene3D" id="3.40.1190.20">
    <property type="match status" value="1"/>
</dbReference>
<comment type="caution">
    <text evidence="9">The sequence shown here is derived from an EMBL/GenBank/DDBJ whole genome shotgun (WGS) entry which is preliminary data.</text>
</comment>
<evidence type="ECO:0000256" key="6">
    <source>
        <dbReference type="PIRNR" id="PIRNR000535"/>
    </source>
</evidence>
<sequence>MTINPTVDMTMTTPRLTSGGKNRADGPTVQAGGGGINVARGIRRLGGSALAVHTRGREIGHYLDRLLDEEGIPHRGVDIDRETRTAFVVAEEWTGHSYHIVPPGPELTETDERRLLETICREAAGCRYLVLTGSPTPRLREDFCAEIIRSLADTDTRILLDVTAPQLRKALTNEVFLIRLDRATAEDLTGTPIETFEDARAANEHLLDIGATANAVTTVGALGAVYSTPRAHHELPAPALVDGPRSDACAGDSLVAALTHHLTLGTRLEEAAAFAVAAAAATVALRGTQMFTRAEVERLRAAMPAGRRVAR</sequence>
<evidence type="ECO:0000313" key="9">
    <source>
        <dbReference type="EMBL" id="MBH0781735.1"/>
    </source>
</evidence>
<reference evidence="9" key="1">
    <citation type="submission" date="2020-11" db="EMBL/GenBank/DDBJ databases">
        <title>Nocardia NEAU-351.nov., a novel actinomycete isolated from the cow dung.</title>
        <authorList>
            <person name="Zhang X."/>
        </authorList>
    </citation>
    <scope>NUCLEOTIDE SEQUENCE</scope>
    <source>
        <strain evidence="9">NEAU-351</strain>
    </source>
</reference>
<evidence type="ECO:0000256" key="5">
    <source>
        <dbReference type="ARBA" id="ARBA00022840"/>
    </source>
</evidence>
<evidence type="ECO:0000259" key="8">
    <source>
        <dbReference type="Pfam" id="PF00294"/>
    </source>
</evidence>
<evidence type="ECO:0000313" key="10">
    <source>
        <dbReference type="Proteomes" id="UP000655751"/>
    </source>
</evidence>
<gene>
    <name evidence="9" type="ORF">IT779_36220</name>
</gene>
<dbReference type="EMBL" id="JADMLG010000028">
    <property type="protein sequence ID" value="MBH0781735.1"/>
    <property type="molecule type" value="Genomic_DNA"/>
</dbReference>
<feature type="domain" description="Carbohydrate kinase PfkB" evidence="8">
    <location>
        <begin position="6"/>
        <end position="289"/>
    </location>
</feature>
<dbReference type="GO" id="GO:0005829">
    <property type="term" value="C:cytosol"/>
    <property type="evidence" value="ECO:0007669"/>
    <property type="project" value="TreeGrafter"/>
</dbReference>
<evidence type="ECO:0000256" key="7">
    <source>
        <dbReference type="SAM" id="MobiDB-lite"/>
    </source>
</evidence>
<dbReference type="AlphaFoldDB" id="A0A931ILC3"/>
<keyword evidence="4" id="KW-0418">Kinase</keyword>
<keyword evidence="2 6" id="KW-0808">Transferase</keyword>
<comment type="similarity">
    <text evidence="1">Belongs to the carbohydrate kinase PfkB family.</text>
</comment>
<dbReference type="PANTHER" id="PTHR46566">
    <property type="entry name" value="1-PHOSPHOFRUCTOKINASE-RELATED"/>
    <property type="match status" value="1"/>
</dbReference>
<dbReference type="InterPro" id="IPR029056">
    <property type="entry name" value="Ribokinase-like"/>
</dbReference>
<dbReference type="Pfam" id="PF00294">
    <property type="entry name" value="PfkB"/>
    <property type="match status" value="1"/>
</dbReference>
<proteinExistence type="inferred from homology"/>
<protein>
    <submittedName>
        <fullName evidence="9">1-phosphofructokinase</fullName>
    </submittedName>
</protein>